<evidence type="ECO:0000256" key="2">
    <source>
        <dbReference type="ARBA" id="ARBA00022679"/>
    </source>
</evidence>
<dbReference type="RefSeq" id="WP_153724970.1">
    <property type="nucleotide sequence ID" value="NZ_CP045875.1"/>
</dbReference>
<dbReference type="InterPro" id="IPR018117">
    <property type="entry name" value="C5_DNA_meth_AS"/>
</dbReference>
<dbReference type="Proteomes" id="UP000366051">
    <property type="component" value="Chromosome"/>
</dbReference>
<protein>
    <recommendedName>
        <fullName evidence="7">Cytosine-specific methyltransferase</fullName>
        <ecNumber evidence="7">2.1.1.37</ecNumber>
    </recommendedName>
</protein>
<name>A0A5Q2N1E0_9FIRM</name>
<dbReference type="InterPro" id="IPR001525">
    <property type="entry name" value="C5_MeTfrase"/>
</dbReference>
<reference evidence="9" key="1">
    <citation type="submission" date="2019-11" db="EMBL/GenBank/DDBJ databases">
        <title>Genome sequence of Heliorestis convoluta strain HH, an alkaliphilic and minimalistic phototrophic bacterium from a soda lake in Egypt.</title>
        <authorList>
            <person name="Dewey E.D."/>
            <person name="Stokes L.M."/>
            <person name="Burchell B.M."/>
            <person name="Shaffer K.N."/>
            <person name="Huntington A.M."/>
            <person name="Baker J.M."/>
            <person name="Nadendla S."/>
            <person name="Giglio M.G."/>
            <person name="Touchman J.W."/>
            <person name="Blankenship R.E."/>
            <person name="Madigan M.T."/>
            <person name="Sattley W.M."/>
        </authorList>
    </citation>
    <scope>NUCLEOTIDE SEQUENCE [LARGE SCALE GENOMIC DNA]</scope>
    <source>
        <strain evidence="9">HH</strain>
    </source>
</reference>
<dbReference type="PRINTS" id="PR00105">
    <property type="entry name" value="C5METTRFRASE"/>
</dbReference>
<sequence>MNKPLAIDLFCGAGGMSEGILQAGFHIIYSSDINESVQATYTSRHLQLGYIQGKNTHFELADIKELTGEGIRRSIENLEIFRSKKIPPIDAIFGGPPCQGFSRAGQRKKDDPRNFLFREYLRIVDEIRPKYVVMENVEGFLDTKLYGFEGVKKKKYADDVLLPEILLEEFEEIGYHTLKPKVLDASDYGVPQRRRRVIFIAYLHNQVTPLYPRAITAEEGQKISVLDAFGDLIINPDLRIQFNPEDTSYQIQSKIGRTPNFNGISISNFNNIHNHEISKHNSLIIQRFSLYRQGESSSMLIKRILEEGLDLERYPYLLQECARRLHKNYTVREIIDVFRGKNLSEELLEALLTKKNSRIRLSSTSLAPTMVTLPDDFLSPFEDRILTVREMARLQSFDDSFVFLGKRTTGGQRRKFEVPQYTQVGNAVPPLLARAIAEKIIEAINTPRESLTSLRKIKLHGINIVKEKVQSKHLGTKVKLKKYV</sequence>
<organism evidence="8 9">
    <name type="scientific">Heliorestis convoluta</name>
    <dbReference type="NCBI Taxonomy" id="356322"/>
    <lineage>
        <taxon>Bacteria</taxon>
        <taxon>Bacillati</taxon>
        <taxon>Bacillota</taxon>
        <taxon>Clostridia</taxon>
        <taxon>Eubacteriales</taxon>
        <taxon>Heliobacteriaceae</taxon>
        <taxon>Heliorestis</taxon>
    </lineage>
</organism>
<dbReference type="PROSITE" id="PS00094">
    <property type="entry name" value="C5_MTASE_1"/>
    <property type="match status" value="1"/>
</dbReference>
<dbReference type="PROSITE" id="PS51679">
    <property type="entry name" value="SAM_MT_C5"/>
    <property type="match status" value="1"/>
</dbReference>
<dbReference type="GO" id="GO:0003886">
    <property type="term" value="F:DNA (cytosine-5-)-methyltransferase activity"/>
    <property type="evidence" value="ECO:0007669"/>
    <property type="project" value="UniProtKB-EC"/>
</dbReference>
<keyword evidence="3 5" id="KW-0949">S-adenosyl-L-methionine</keyword>
<feature type="active site" evidence="5">
    <location>
        <position position="98"/>
    </location>
</feature>
<keyword evidence="9" id="KW-1185">Reference proteome</keyword>
<dbReference type="InterPro" id="IPR050390">
    <property type="entry name" value="C5-Methyltransferase"/>
</dbReference>
<dbReference type="GO" id="GO:0009307">
    <property type="term" value="P:DNA restriction-modification system"/>
    <property type="evidence" value="ECO:0007669"/>
    <property type="project" value="UniProtKB-KW"/>
</dbReference>
<evidence type="ECO:0000256" key="1">
    <source>
        <dbReference type="ARBA" id="ARBA00022603"/>
    </source>
</evidence>
<dbReference type="EMBL" id="CP045875">
    <property type="protein sequence ID" value="QGG47633.1"/>
    <property type="molecule type" value="Genomic_DNA"/>
</dbReference>
<evidence type="ECO:0000256" key="7">
    <source>
        <dbReference type="RuleBase" id="RU000417"/>
    </source>
</evidence>
<accession>A0A5Q2N1E0</accession>
<dbReference type="EC" id="2.1.1.37" evidence="7"/>
<comment type="catalytic activity">
    <reaction evidence="7">
        <text>a 2'-deoxycytidine in DNA + S-adenosyl-L-methionine = a 5-methyl-2'-deoxycytidine in DNA + S-adenosyl-L-homocysteine + H(+)</text>
        <dbReference type="Rhea" id="RHEA:13681"/>
        <dbReference type="Rhea" id="RHEA-COMP:11369"/>
        <dbReference type="Rhea" id="RHEA-COMP:11370"/>
        <dbReference type="ChEBI" id="CHEBI:15378"/>
        <dbReference type="ChEBI" id="CHEBI:57856"/>
        <dbReference type="ChEBI" id="CHEBI:59789"/>
        <dbReference type="ChEBI" id="CHEBI:85452"/>
        <dbReference type="ChEBI" id="CHEBI:85454"/>
        <dbReference type="EC" id="2.1.1.37"/>
    </reaction>
</comment>
<dbReference type="Gene3D" id="3.90.120.10">
    <property type="entry name" value="DNA Methylase, subunit A, domain 2"/>
    <property type="match status" value="1"/>
</dbReference>
<dbReference type="OrthoDB" id="9813719at2"/>
<dbReference type="GO" id="GO:0044027">
    <property type="term" value="P:negative regulation of gene expression via chromosomal CpG island methylation"/>
    <property type="evidence" value="ECO:0007669"/>
    <property type="project" value="TreeGrafter"/>
</dbReference>
<dbReference type="SUPFAM" id="SSF53335">
    <property type="entry name" value="S-adenosyl-L-methionine-dependent methyltransferases"/>
    <property type="match status" value="1"/>
</dbReference>
<keyword evidence="2 5" id="KW-0808">Transferase</keyword>
<evidence type="ECO:0000256" key="4">
    <source>
        <dbReference type="ARBA" id="ARBA00022747"/>
    </source>
</evidence>
<keyword evidence="1 5" id="KW-0489">Methyltransferase</keyword>
<evidence type="ECO:0000256" key="5">
    <source>
        <dbReference type="PROSITE-ProRule" id="PRU01016"/>
    </source>
</evidence>
<dbReference type="NCBIfam" id="TIGR00675">
    <property type="entry name" value="dcm"/>
    <property type="match status" value="1"/>
</dbReference>
<dbReference type="GO" id="GO:0032259">
    <property type="term" value="P:methylation"/>
    <property type="evidence" value="ECO:0007669"/>
    <property type="project" value="UniProtKB-KW"/>
</dbReference>
<evidence type="ECO:0000256" key="3">
    <source>
        <dbReference type="ARBA" id="ARBA00022691"/>
    </source>
</evidence>
<dbReference type="REBASE" id="361844">
    <property type="entry name" value="M.HcoHHORF1533P"/>
</dbReference>
<evidence type="ECO:0000256" key="6">
    <source>
        <dbReference type="RuleBase" id="RU000416"/>
    </source>
</evidence>
<dbReference type="PROSITE" id="PS00095">
    <property type="entry name" value="C5_MTASE_2"/>
    <property type="match status" value="1"/>
</dbReference>
<comment type="similarity">
    <text evidence="5 6">Belongs to the class I-like SAM-binding methyltransferase superfamily. C5-methyltransferase family.</text>
</comment>
<dbReference type="Gene3D" id="3.40.50.150">
    <property type="entry name" value="Vaccinia Virus protein VP39"/>
    <property type="match status" value="1"/>
</dbReference>
<dbReference type="GO" id="GO:0003677">
    <property type="term" value="F:DNA binding"/>
    <property type="evidence" value="ECO:0007669"/>
    <property type="project" value="TreeGrafter"/>
</dbReference>
<dbReference type="InterPro" id="IPR031303">
    <property type="entry name" value="C5_meth_CS"/>
</dbReference>
<dbReference type="InterPro" id="IPR029063">
    <property type="entry name" value="SAM-dependent_MTases_sf"/>
</dbReference>
<dbReference type="PANTHER" id="PTHR10629">
    <property type="entry name" value="CYTOSINE-SPECIFIC METHYLTRANSFERASE"/>
    <property type="match status" value="1"/>
</dbReference>
<gene>
    <name evidence="8" type="ORF">FTV88_1533</name>
</gene>
<dbReference type="PANTHER" id="PTHR10629:SF52">
    <property type="entry name" value="DNA (CYTOSINE-5)-METHYLTRANSFERASE 1"/>
    <property type="match status" value="1"/>
</dbReference>
<dbReference type="Pfam" id="PF00145">
    <property type="entry name" value="DNA_methylase"/>
    <property type="match status" value="1"/>
</dbReference>
<dbReference type="KEGG" id="hcv:FTV88_1533"/>
<evidence type="ECO:0000313" key="8">
    <source>
        <dbReference type="EMBL" id="QGG47633.1"/>
    </source>
</evidence>
<proteinExistence type="inferred from homology"/>
<evidence type="ECO:0000313" key="9">
    <source>
        <dbReference type="Proteomes" id="UP000366051"/>
    </source>
</evidence>
<keyword evidence="4" id="KW-0680">Restriction system</keyword>
<dbReference type="AlphaFoldDB" id="A0A5Q2N1E0"/>